<dbReference type="CDD" id="cd00035">
    <property type="entry name" value="ChtBD1"/>
    <property type="match status" value="1"/>
</dbReference>
<dbReference type="AlphaFoldDB" id="A0AAD9AYI5"/>
<name>A0AAD9AYI5_9PEZI</name>
<dbReference type="InterPro" id="IPR036861">
    <property type="entry name" value="Endochitinase-like_sf"/>
</dbReference>
<comment type="caution">
    <text evidence="2">The sequence shown here is derived from an EMBL/GenBank/DDBJ whole genome shotgun (WGS) entry which is preliminary data.</text>
</comment>
<accession>A0AAD9AYI5</accession>
<evidence type="ECO:0000313" key="2">
    <source>
        <dbReference type="EMBL" id="KAK1856378.1"/>
    </source>
</evidence>
<proteinExistence type="predicted"/>
<dbReference type="Proteomes" id="UP001243330">
    <property type="component" value="Unassembled WGS sequence"/>
</dbReference>
<gene>
    <name evidence="2" type="ORF">CCHR01_00949</name>
</gene>
<evidence type="ECO:0000256" key="1">
    <source>
        <dbReference type="ARBA" id="ARBA00022669"/>
    </source>
</evidence>
<keyword evidence="1" id="KW-0147">Chitin-binding</keyword>
<organism evidence="2 3">
    <name type="scientific">Colletotrichum chrysophilum</name>
    <dbReference type="NCBI Taxonomy" id="1836956"/>
    <lineage>
        <taxon>Eukaryota</taxon>
        <taxon>Fungi</taxon>
        <taxon>Dikarya</taxon>
        <taxon>Ascomycota</taxon>
        <taxon>Pezizomycotina</taxon>
        <taxon>Sordariomycetes</taxon>
        <taxon>Hypocreomycetidae</taxon>
        <taxon>Glomerellales</taxon>
        <taxon>Glomerellaceae</taxon>
        <taxon>Colletotrichum</taxon>
        <taxon>Colletotrichum gloeosporioides species complex</taxon>
    </lineage>
</organism>
<keyword evidence="3" id="KW-1185">Reference proteome</keyword>
<dbReference type="EMBL" id="JAQOWY010000009">
    <property type="protein sequence ID" value="KAK1856378.1"/>
    <property type="molecule type" value="Genomic_DNA"/>
</dbReference>
<sequence length="169" mass="18424">MQSRTGRLVALAISSFVFVCILTLNYGAFAYRRTNPYHDELNNAKRASEERSWIDTIKLSPAHQNPAKAPHVATPENVEFDSLLESSANLTSRQPYSLERRADGPLYCTDGPCVDGSCCGPKNICGYGPDFCGTGCQSQCNATAMCGEFSENAEMPCGMKLCCSATGWW</sequence>
<protein>
    <submittedName>
        <fullName evidence="2">Class V chitinase</fullName>
    </submittedName>
</protein>
<dbReference type="Gene3D" id="3.30.60.10">
    <property type="entry name" value="Endochitinase-like"/>
    <property type="match status" value="1"/>
</dbReference>
<dbReference type="GO" id="GO:0008061">
    <property type="term" value="F:chitin binding"/>
    <property type="evidence" value="ECO:0007669"/>
    <property type="project" value="UniProtKB-KW"/>
</dbReference>
<reference evidence="2" key="1">
    <citation type="submission" date="2023-01" db="EMBL/GenBank/DDBJ databases">
        <title>Colletotrichum chrysophilum M932 genome sequence.</title>
        <authorList>
            <person name="Baroncelli R."/>
        </authorList>
    </citation>
    <scope>NUCLEOTIDE SEQUENCE</scope>
    <source>
        <strain evidence="2">M932</strain>
    </source>
</reference>
<evidence type="ECO:0000313" key="3">
    <source>
        <dbReference type="Proteomes" id="UP001243330"/>
    </source>
</evidence>
<dbReference type="SUPFAM" id="SSF57016">
    <property type="entry name" value="Plant lectins/antimicrobial peptides"/>
    <property type="match status" value="1"/>
</dbReference>